<name>A0ABT1A8A6_9PSEU</name>
<evidence type="ECO:0000256" key="2">
    <source>
        <dbReference type="ARBA" id="ARBA00023235"/>
    </source>
</evidence>
<dbReference type="Pfam" id="PF02567">
    <property type="entry name" value="PhzC-PhzF"/>
    <property type="match status" value="1"/>
</dbReference>
<evidence type="ECO:0000256" key="1">
    <source>
        <dbReference type="ARBA" id="ARBA00008270"/>
    </source>
</evidence>
<comment type="similarity">
    <text evidence="1">Belongs to the PhzF family.</text>
</comment>
<proteinExistence type="inferred from homology"/>
<keyword evidence="2 3" id="KW-0413">Isomerase</keyword>
<gene>
    <name evidence="3" type="ORF">KDL28_28110</name>
</gene>
<dbReference type="SUPFAM" id="SSF54506">
    <property type="entry name" value="Diaminopimelate epimerase-like"/>
    <property type="match status" value="1"/>
</dbReference>
<dbReference type="Gene3D" id="3.10.310.10">
    <property type="entry name" value="Diaminopimelate Epimerase, Chain A, domain 1"/>
    <property type="match status" value="2"/>
</dbReference>
<dbReference type="NCBIfam" id="TIGR00654">
    <property type="entry name" value="PhzF_family"/>
    <property type="match status" value="1"/>
</dbReference>
<evidence type="ECO:0000313" key="4">
    <source>
        <dbReference type="Proteomes" id="UP001165283"/>
    </source>
</evidence>
<dbReference type="RefSeq" id="WP_252443422.1">
    <property type="nucleotide sequence ID" value="NZ_JAGSOV010000060.1"/>
</dbReference>
<protein>
    <submittedName>
        <fullName evidence="3">PhzF family phenazine biosynthesis isomerase</fullName>
    </submittedName>
</protein>
<dbReference type="PANTHER" id="PTHR13774:SF39">
    <property type="entry name" value="BIOSYNTHESIS PROTEIN, PUTATIVE-RELATED"/>
    <property type="match status" value="1"/>
</dbReference>
<reference evidence="3" key="1">
    <citation type="submission" date="2021-04" db="EMBL/GenBank/DDBJ databases">
        <title>Pseudonocardia sp. nov., isolated from sandy soil of mangrove forest.</title>
        <authorList>
            <person name="Zan Z."/>
            <person name="Huang R."/>
            <person name="Liu W."/>
        </authorList>
    </citation>
    <scope>NUCLEOTIDE SEQUENCE</scope>
    <source>
        <strain evidence="3">S2-4</strain>
    </source>
</reference>
<dbReference type="GO" id="GO:0016853">
    <property type="term" value="F:isomerase activity"/>
    <property type="evidence" value="ECO:0007669"/>
    <property type="project" value="UniProtKB-KW"/>
</dbReference>
<sequence length="279" mass="29644">MTEVLRYAAFTTDPAGGNPAGVVLDADALDDAAMQRIAAEVGYSETAFLTPIDGERRFRVRYFSPLAEVAFCGHATIASAVALAERDGVGDLVFETGAGTVPVATSKPDAVRASLVSVPTRSRPASDDEVARALAALGWSADDLHPQWPAHVAFGGVEHLVLAVRTRERLADLDYDFTALGELMRECGWTTVQLFWPRDERTVHARNPFPPGGVVEDPATGAAAAALGGYLRAVGRVDRPSRITVHQGEDMGRPSELMVDVRPDDPRVTVTGSATAIPA</sequence>
<dbReference type="PIRSF" id="PIRSF016184">
    <property type="entry name" value="PhzC_PhzF"/>
    <property type="match status" value="1"/>
</dbReference>
<comment type="caution">
    <text evidence="3">The sequence shown here is derived from an EMBL/GenBank/DDBJ whole genome shotgun (WGS) entry which is preliminary data.</text>
</comment>
<organism evidence="3 4">
    <name type="scientific">Pseudonocardia humida</name>
    <dbReference type="NCBI Taxonomy" id="2800819"/>
    <lineage>
        <taxon>Bacteria</taxon>
        <taxon>Bacillati</taxon>
        <taxon>Actinomycetota</taxon>
        <taxon>Actinomycetes</taxon>
        <taxon>Pseudonocardiales</taxon>
        <taxon>Pseudonocardiaceae</taxon>
        <taxon>Pseudonocardia</taxon>
    </lineage>
</organism>
<accession>A0ABT1A8A6</accession>
<evidence type="ECO:0000313" key="3">
    <source>
        <dbReference type="EMBL" id="MCO1658939.1"/>
    </source>
</evidence>
<dbReference type="EMBL" id="JAGSOV010000060">
    <property type="protein sequence ID" value="MCO1658939.1"/>
    <property type="molecule type" value="Genomic_DNA"/>
</dbReference>
<dbReference type="InterPro" id="IPR003719">
    <property type="entry name" value="Phenazine_PhzF-like"/>
</dbReference>
<dbReference type="PANTHER" id="PTHR13774">
    <property type="entry name" value="PHENAZINE BIOSYNTHESIS PROTEIN"/>
    <property type="match status" value="1"/>
</dbReference>
<dbReference type="Proteomes" id="UP001165283">
    <property type="component" value="Unassembled WGS sequence"/>
</dbReference>
<keyword evidence="4" id="KW-1185">Reference proteome</keyword>